<dbReference type="PANTHER" id="PTHR21015">
    <property type="entry name" value="UDP-N-ACETYLGLUCOSAMINE--N-ACETYLMURAMYL-(PENTAPEPTIDE) PYROPHOSPHORYL-UNDECAPRENOL N-ACETYLGLUCOSAMINE TRANSFERASE 1"/>
    <property type="match status" value="1"/>
</dbReference>
<sequence length="354" mass="39227">MARILYGVHGTQHGHAIRALILARRLAALGHEFLFVSSEEGAGLLSREFRVERFENPGTRYKNQRLDTPATLKLAARTLIKRPSELARLARLIADFKPDAAIADYEYFVPIAAKRAGIPCLSIDHQHVISCCDHPVPWRLYPDYLGIRASIRFLFSACSDYLAISFFQPPAKPGARAMVAPPILRQSVIDRSPSQGSHILVYQSCGICDAFAPYLKTIDREFRVYGYKVDNVDGNLTFRSYAEDGFLDDLASCAYVICGGSHNLMSEALFYGKPVLSFPVAGAFEQQLNAIYLERLGYGKAASMERLTPGLIPDFEAALPAMRQRIAGGRFCGNQDVFGLIDAFLRDGRLPGRS</sequence>
<dbReference type="AlphaFoldDB" id="A0A4P6HQU4"/>
<evidence type="ECO:0000313" key="2">
    <source>
        <dbReference type="Proteomes" id="UP000293296"/>
    </source>
</evidence>
<dbReference type="EMBL" id="CP026538">
    <property type="protein sequence ID" value="QAZ69176.1"/>
    <property type="molecule type" value="Genomic_DNA"/>
</dbReference>
<dbReference type="GO" id="GO:0016757">
    <property type="term" value="F:glycosyltransferase activity"/>
    <property type="evidence" value="ECO:0007669"/>
    <property type="project" value="TreeGrafter"/>
</dbReference>
<keyword evidence="2" id="KW-1185">Reference proteome</keyword>
<evidence type="ECO:0000313" key="1">
    <source>
        <dbReference type="EMBL" id="QAZ69176.1"/>
    </source>
</evidence>
<dbReference type="OrthoDB" id="9793805at2"/>
<dbReference type="RefSeq" id="WP_129355320.1">
    <property type="nucleotide sequence ID" value="NZ_CP026538.1"/>
</dbReference>
<accession>A0A4P6HQU4</accession>
<dbReference type="Pfam" id="PF13528">
    <property type="entry name" value="Glyco_trans_1_3"/>
    <property type="match status" value="1"/>
</dbReference>
<dbReference type="PANTHER" id="PTHR21015:SF22">
    <property type="entry name" value="GLYCOSYLTRANSFERASE"/>
    <property type="match status" value="1"/>
</dbReference>
<dbReference type="KEGG" id="dcb:C3Y92_18810"/>
<organism evidence="1 2">
    <name type="scientific">Solidesulfovibrio carbinolicus</name>
    <dbReference type="NCBI Taxonomy" id="296842"/>
    <lineage>
        <taxon>Bacteria</taxon>
        <taxon>Pseudomonadati</taxon>
        <taxon>Thermodesulfobacteriota</taxon>
        <taxon>Desulfovibrionia</taxon>
        <taxon>Desulfovibrionales</taxon>
        <taxon>Desulfovibrionaceae</taxon>
        <taxon>Solidesulfovibrio</taxon>
    </lineage>
</organism>
<proteinExistence type="predicted"/>
<dbReference type="SUPFAM" id="SSF53756">
    <property type="entry name" value="UDP-Glycosyltransferase/glycogen phosphorylase"/>
    <property type="match status" value="1"/>
</dbReference>
<gene>
    <name evidence="1" type="ORF">C3Y92_18810</name>
</gene>
<evidence type="ECO:0008006" key="3">
    <source>
        <dbReference type="Google" id="ProtNLM"/>
    </source>
</evidence>
<reference evidence="1 2" key="1">
    <citation type="submission" date="2018-02" db="EMBL/GenBank/DDBJ databases">
        <title>Genome sequence of Desulfovibrio carbinolicus DSM 3852.</title>
        <authorList>
            <person name="Wilbanks E."/>
            <person name="Skennerton C.T."/>
            <person name="Orphan V.J."/>
        </authorList>
    </citation>
    <scope>NUCLEOTIDE SEQUENCE [LARGE SCALE GENOMIC DNA]</scope>
    <source>
        <strain evidence="1 2">DSM 3852</strain>
    </source>
</reference>
<dbReference type="Proteomes" id="UP000293296">
    <property type="component" value="Chromosome"/>
</dbReference>
<dbReference type="Gene3D" id="3.40.50.2000">
    <property type="entry name" value="Glycogen Phosphorylase B"/>
    <property type="match status" value="2"/>
</dbReference>
<protein>
    <recommendedName>
        <fullName evidence="3">Teichoic acid biosynthesis protein</fullName>
    </recommendedName>
</protein>
<name>A0A4P6HQU4_9BACT</name>